<dbReference type="EMBL" id="MLJW01000173">
    <property type="protein sequence ID" value="OIQ95091.1"/>
    <property type="molecule type" value="Genomic_DNA"/>
</dbReference>
<proteinExistence type="predicted"/>
<evidence type="ECO:0000313" key="1">
    <source>
        <dbReference type="EMBL" id="OIQ95091.1"/>
    </source>
</evidence>
<gene>
    <name evidence="1" type="ORF">GALL_228960</name>
</gene>
<sequence length="91" mass="10032">MKTTVVLALLLPLLLPGCVAAWGRSYDIDAESPDMVVLKYDSHFTSAADMARVARRECARYGRTPRFFAHSHSLWQIETVTYGCSAAGGRP</sequence>
<accession>A0A1J5S014</accession>
<dbReference type="AlphaFoldDB" id="A0A1J5S014"/>
<organism evidence="1">
    <name type="scientific">mine drainage metagenome</name>
    <dbReference type="NCBI Taxonomy" id="410659"/>
    <lineage>
        <taxon>unclassified sequences</taxon>
        <taxon>metagenomes</taxon>
        <taxon>ecological metagenomes</taxon>
    </lineage>
</organism>
<reference evidence="1" key="1">
    <citation type="submission" date="2016-10" db="EMBL/GenBank/DDBJ databases">
        <title>Sequence of Gallionella enrichment culture.</title>
        <authorList>
            <person name="Poehlein A."/>
            <person name="Muehling M."/>
            <person name="Daniel R."/>
        </authorList>
    </citation>
    <scope>NUCLEOTIDE SEQUENCE</scope>
</reference>
<protein>
    <submittedName>
        <fullName evidence="1">Uncharacterized protein</fullName>
    </submittedName>
</protein>
<name>A0A1J5S014_9ZZZZ</name>
<comment type="caution">
    <text evidence="1">The sequence shown here is derived from an EMBL/GenBank/DDBJ whole genome shotgun (WGS) entry which is preliminary data.</text>
</comment>